<dbReference type="InterPro" id="IPR000182">
    <property type="entry name" value="GNAT_dom"/>
</dbReference>
<dbReference type="Gene3D" id="3.40.630.30">
    <property type="match status" value="1"/>
</dbReference>
<dbReference type="InterPro" id="IPR050832">
    <property type="entry name" value="Bact_Acetyltransf"/>
</dbReference>
<dbReference type="CDD" id="cd04301">
    <property type="entry name" value="NAT_SF"/>
    <property type="match status" value="1"/>
</dbReference>
<proteinExistence type="predicted"/>
<name>A0ABW5DV62_9PROT</name>
<keyword evidence="2 4" id="KW-0012">Acyltransferase</keyword>
<organism evidence="4 5">
    <name type="scientific">Lacibacterium aquatile</name>
    <dbReference type="NCBI Taxonomy" id="1168082"/>
    <lineage>
        <taxon>Bacteria</taxon>
        <taxon>Pseudomonadati</taxon>
        <taxon>Pseudomonadota</taxon>
        <taxon>Alphaproteobacteria</taxon>
        <taxon>Rhodospirillales</taxon>
        <taxon>Rhodospirillaceae</taxon>
    </lineage>
</organism>
<protein>
    <submittedName>
        <fullName evidence="4">GNAT family N-acetyltransferase</fullName>
        <ecNumber evidence="4">2.3.-.-</ecNumber>
    </submittedName>
</protein>
<keyword evidence="5" id="KW-1185">Reference proteome</keyword>
<gene>
    <name evidence="4" type="ORF">ACFSM5_18125</name>
</gene>
<sequence>MSWRPMRPDDLVETNLIADIVHPAYPEDPAVQADRLSLFPDGCWVAEHQGIIVGYCVAHAGKRQRPPALDSLLGVLPPEVDCLYMHDVALLPTARGTGLGKGIVPLMQDVARRHGFAVIALTSVNDSQDFWRACGFKQIAPDAYLAAKLATYDADAIYMEMAGF</sequence>
<dbReference type="SUPFAM" id="SSF55729">
    <property type="entry name" value="Acyl-CoA N-acyltransferases (Nat)"/>
    <property type="match status" value="1"/>
</dbReference>
<evidence type="ECO:0000313" key="4">
    <source>
        <dbReference type="EMBL" id="MFD2264829.1"/>
    </source>
</evidence>
<evidence type="ECO:0000313" key="5">
    <source>
        <dbReference type="Proteomes" id="UP001597295"/>
    </source>
</evidence>
<dbReference type="EMBL" id="JBHUIP010000014">
    <property type="protein sequence ID" value="MFD2264829.1"/>
    <property type="molecule type" value="Genomic_DNA"/>
</dbReference>
<comment type="caution">
    <text evidence="4">The sequence shown here is derived from an EMBL/GenBank/DDBJ whole genome shotgun (WGS) entry which is preliminary data.</text>
</comment>
<dbReference type="PROSITE" id="PS51186">
    <property type="entry name" value="GNAT"/>
    <property type="match status" value="1"/>
</dbReference>
<dbReference type="EC" id="2.3.-.-" evidence="4"/>
<dbReference type="Proteomes" id="UP001597295">
    <property type="component" value="Unassembled WGS sequence"/>
</dbReference>
<accession>A0ABW5DV62</accession>
<keyword evidence="1 4" id="KW-0808">Transferase</keyword>
<evidence type="ECO:0000256" key="1">
    <source>
        <dbReference type="ARBA" id="ARBA00022679"/>
    </source>
</evidence>
<reference evidence="5" key="1">
    <citation type="journal article" date="2019" name="Int. J. Syst. Evol. Microbiol.">
        <title>The Global Catalogue of Microorganisms (GCM) 10K type strain sequencing project: providing services to taxonomists for standard genome sequencing and annotation.</title>
        <authorList>
            <consortium name="The Broad Institute Genomics Platform"/>
            <consortium name="The Broad Institute Genome Sequencing Center for Infectious Disease"/>
            <person name="Wu L."/>
            <person name="Ma J."/>
        </authorList>
    </citation>
    <scope>NUCLEOTIDE SEQUENCE [LARGE SCALE GENOMIC DNA]</scope>
    <source>
        <strain evidence="5">CGMCC 1.19062</strain>
    </source>
</reference>
<dbReference type="Pfam" id="PF00583">
    <property type="entry name" value="Acetyltransf_1"/>
    <property type="match status" value="1"/>
</dbReference>
<dbReference type="InterPro" id="IPR016181">
    <property type="entry name" value="Acyl_CoA_acyltransferase"/>
</dbReference>
<evidence type="ECO:0000259" key="3">
    <source>
        <dbReference type="PROSITE" id="PS51186"/>
    </source>
</evidence>
<feature type="domain" description="N-acetyltransferase" evidence="3">
    <location>
        <begin position="1"/>
        <end position="164"/>
    </location>
</feature>
<dbReference type="RefSeq" id="WP_379877963.1">
    <property type="nucleotide sequence ID" value="NZ_JBHUIP010000014.1"/>
</dbReference>
<dbReference type="PANTHER" id="PTHR43877">
    <property type="entry name" value="AMINOALKYLPHOSPHONATE N-ACETYLTRANSFERASE-RELATED-RELATED"/>
    <property type="match status" value="1"/>
</dbReference>
<dbReference type="GO" id="GO:0016746">
    <property type="term" value="F:acyltransferase activity"/>
    <property type="evidence" value="ECO:0007669"/>
    <property type="project" value="UniProtKB-KW"/>
</dbReference>
<evidence type="ECO:0000256" key="2">
    <source>
        <dbReference type="ARBA" id="ARBA00023315"/>
    </source>
</evidence>